<dbReference type="Proteomes" id="UP001194580">
    <property type="component" value="Unassembled WGS sequence"/>
</dbReference>
<feature type="coiled-coil region" evidence="1">
    <location>
        <begin position="192"/>
        <end position="223"/>
    </location>
</feature>
<evidence type="ECO:0000313" key="3">
    <source>
        <dbReference type="EMBL" id="KAG0272778.1"/>
    </source>
</evidence>
<dbReference type="AlphaFoldDB" id="A0AAD4D9V6"/>
<keyword evidence="1" id="KW-0175">Coiled coil</keyword>
<protein>
    <submittedName>
        <fullName evidence="3">Uncharacterized protein</fullName>
    </submittedName>
</protein>
<dbReference type="EMBL" id="JAAAIL010000860">
    <property type="protein sequence ID" value="KAG0272778.1"/>
    <property type="molecule type" value="Genomic_DNA"/>
</dbReference>
<proteinExistence type="predicted"/>
<evidence type="ECO:0000256" key="1">
    <source>
        <dbReference type="SAM" id="Coils"/>
    </source>
</evidence>
<evidence type="ECO:0000256" key="2">
    <source>
        <dbReference type="SAM" id="MobiDB-lite"/>
    </source>
</evidence>
<reference evidence="3" key="1">
    <citation type="journal article" date="2020" name="Fungal Divers.">
        <title>Resolving the Mortierellaceae phylogeny through synthesis of multi-gene phylogenetics and phylogenomics.</title>
        <authorList>
            <person name="Vandepol N."/>
            <person name="Liber J."/>
            <person name="Desiro A."/>
            <person name="Na H."/>
            <person name="Kennedy M."/>
            <person name="Barry K."/>
            <person name="Grigoriev I.V."/>
            <person name="Miller A.N."/>
            <person name="O'Donnell K."/>
            <person name="Stajich J.E."/>
            <person name="Bonito G."/>
        </authorList>
    </citation>
    <scope>NUCLEOTIDE SEQUENCE</scope>
    <source>
        <strain evidence="3">NRRL 28262</strain>
    </source>
</reference>
<organism evidence="3 4">
    <name type="scientific">Linnemannia exigua</name>
    <dbReference type="NCBI Taxonomy" id="604196"/>
    <lineage>
        <taxon>Eukaryota</taxon>
        <taxon>Fungi</taxon>
        <taxon>Fungi incertae sedis</taxon>
        <taxon>Mucoromycota</taxon>
        <taxon>Mortierellomycotina</taxon>
        <taxon>Mortierellomycetes</taxon>
        <taxon>Mortierellales</taxon>
        <taxon>Mortierellaceae</taxon>
        <taxon>Linnemannia</taxon>
    </lineage>
</organism>
<gene>
    <name evidence="3" type="ORF">BGZ95_011438</name>
</gene>
<feature type="coiled-coil region" evidence="1">
    <location>
        <begin position="140"/>
        <end position="167"/>
    </location>
</feature>
<accession>A0AAD4D9V6</accession>
<sequence>MVITRGCVKNEIRVLHEKVAYRIYLSRLLYPALGGSPQDSYAKLKSGSPPESGSSTKTTTTTTSTASQSRNIDLIISRLQDEISRSQKANADLGILKQGLGDLEKSIIVSSKEESGPSIPNPKSPEASLPDLDAVVYKKLLTHQERITKLSKSLEDTQAEVDAYIQKTQLLEPLVADDEILRRDIAQSIAELGKVRLERDLAEDSMAELINEHQQSLEALRKEHEAFFAAL</sequence>
<keyword evidence="4" id="KW-1185">Reference proteome</keyword>
<evidence type="ECO:0000313" key="4">
    <source>
        <dbReference type="Proteomes" id="UP001194580"/>
    </source>
</evidence>
<feature type="compositionally biased region" description="Low complexity" evidence="2">
    <location>
        <begin position="45"/>
        <end position="67"/>
    </location>
</feature>
<name>A0AAD4D9V6_9FUNG</name>
<feature type="region of interest" description="Disordered" evidence="2">
    <location>
        <begin position="40"/>
        <end position="67"/>
    </location>
</feature>
<comment type="caution">
    <text evidence="3">The sequence shown here is derived from an EMBL/GenBank/DDBJ whole genome shotgun (WGS) entry which is preliminary data.</text>
</comment>